<name>A0A841RL42_9BACI</name>
<evidence type="ECO:0000313" key="16">
    <source>
        <dbReference type="Proteomes" id="UP000572212"/>
    </source>
</evidence>
<evidence type="ECO:0000256" key="10">
    <source>
        <dbReference type="ARBA" id="ARBA00023288"/>
    </source>
</evidence>
<keyword evidence="10 11" id="KW-0449">Lipoprotein</keyword>
<keyword evidence="8 11" id="KW-0564">Palmitate</keyword>
<dbReference type="PROSITE" id="PS50198">
    <property type="entry name" value="PPIC_PPIASE_2"/>
    <property type="match status" value="1"/>
</dbReference>
<evidence type="ECO:0000256" key="11">
    <source>
        <dbReference type="HAMAP-Rule" id="MF_01145"/>
    </source>
</evidence>
<comment type="function">
    <text evidence="11">Plays a major role in protein secretion by helping the post-translocational extracellular folding of several secreted proteins.</text>
</comment>
<evidence type="ECO:0000256" key="13">
    <source>
        <dbReference type="SAM" id="SignalP"/>
    </source>
</evidence>
<accession>A0A841RL42</accession>
<comment type="subcellular location">
    <subcellularLocation>
        <location evidence="2 11">Cell membrane</location>
        <topology evidence="2 11">Lipid-anchor</topology>
    </subcellularLocation>
</comment>
<dbReference type="InterPro" id="IPR027304">
    <property type="entry name" value="Trigger_fact/SurA_dom_sf"/>
</dbReference>
<dbReference type="InterPro" id="IPR046357">
    <property type="entry name" value="PPIase_dom_sf"/>
</dbReference>
<dbReference type="PROSITE" id="PS51257">
    <property type="entry name" value="PROKAR_LIPOPROTEIN"/>
    <property type="match status" value="1"/>
</dbReference>
<evidence type="ECO:0000256" key="4">
    <source>
        <dbReference type="ARBA" id="ARBA00022475"/>
    </source>
</evidence>
<dbReference type="Proteomes" id="UP000572212">
    <property type="component" value="Unassembled WGS sequence"/>
</dbReference>
<dbReference type="HAMAP" id="MF_01145">
    <property type="entry name" value="Foldase_PrsA"/>
    <property type="match status" value="1"/>
</dbReference>
<feature type="domain" description="PpiC" evidence="14">
    <location>
        <begin position="138"/>
        <end position="228"/>
    </location>
</feature>
<dbReference type="EMBL" id="JACHON010000004">
    <property type="protein sequence ID" value="MBB6512662.1"/>
    <property type="molecule type" value="Genomic_DNA"/>
</dbReference>
<dbReference type="PANTHER" id="PTHR47245">
    <property type="entry name" value="PEPTIDYLPROLYL ISOMERASE"/>
    <property type="match status" value="1"/>
</dbReference>
<keyword evidence="9 11" id="KW-0413">Isomerase</keyword>
<keyword evidence="6 11" id="KW-0697">Rotamase</keyword>
<protein>
    <recommendedName>
        <fullName evidence="11">Foldase protein PrsA</fullName>
        <ecNumber evidence="11">5.2.1.8</ecNumber>
    </recommendedName>
</protein>
<keyword evidence="16" id="KW-1185">Reference proteome</keyword>
<dbReference type="SUPFAM" id="SSF54534">
    <property type="entry name" value="FKBP-like"/>
    <property type="match status" value="1"/>
</dbReference>
<reference evidence="15 16" key="1">
    <citation type="submission" date="2020-08" db="EMBL/GenBank/DDBJ databases">
        <title>Genomic Encyclopedia of Type Strains, Phase IV (KMG-IV): sequencing the most valuable type-strain genomes for metagenomic binning, comparative biology and taxonomic classification.</title>
        <authorList>
            <person name="Goeker M."/>
        </authorList>
    </citation>
    <scope>NUCLEOTIDE SEQUENCE [LARGE SCALE GENOMIC DNA]</scope>
    <source>
        <strain evidence="15 16">DSM 11805</strain>
    </source>
</reference>
<feature type="compositionally biased region" description="Acidic residues" evidence="12">
    <location>
        <begin position="291"/>
        <end position="313"/>
    </location>
</feature>
<dbReference type="Gene3D" id="3.10.50.40">
    <property type="match status" value="1"/>
</dbReference>
<dbReference type="PANTHER" id="PTHR47245:SF1">
    <property type="entry name" value="FOLDASE PROTEIN PRSA"/>
    <property type="match status" value="1"/>
</dbReference>
<evidence type="ECO:0000256" key="7">
    <source>
        <dbReference type="ARBA" id="ARBA00023136"/>
    </source>
</evidence>
<dbReference type="InterPro" id="IPR000297">
    <property type="entry name" value="PPIase_PpiC"/>
</dbReference>
<evidence type="ECO:0000256" key="3">
    <source>
        <dbReference type="ARBA" id="ARBA00006071"/>
    </source>
</evidence>
<comment type="caution">
    <text evidence="15">The sequence shown here is derived from an EMBL/GenBank/DDBJ whole genome shotgun (WGS) entry which is preliminary data.</text>
</comment>
<dbReference type="Pfam" id="PF00639">
    <property type="entry name" value="Rotamase"/>
    <property type="match status" value="1"/>
</dbReference>
<keyword evidence="7 11" id="KW-0472">Membrane</keyword>
<sequence>MRKLAIAATFTAGVLALTACSSGDSETVVETESGNVTKEEYYEALKAESGEQVLQKLVLKTILEDNYDVSDDEVDKELESYKEQFGEEQWDMVLLQSGFEDEDQFKEELRLQMLQEAAATEDVEVTDEEIEARYDRMKYTIEARHILVADEETANEVKEKLDNGEDFASLAEEYSTDPGSAANGGELQPFTAGDMVPEFEEAVYTMEIDEISEPVQSTHGFHVIQLLGKQEAEDIDDLDNMKDQIRREIAATKVDNMAFQAKVNQLIEDANIDVKIDEFKDMFEIATPEAPVEEEPADEESAEDTEATEDSEE</sequence>
<feature type="chain" id="PRO_5038423784" description="Foldase protein PrsA" evidence="13">
    <location>
        <begin position="20"/>
        <end position="313"/>
    </location>
</feature>
<comment type="catalytic activity">
    <reaction evidence="1 11">
        <text>[protein]-peptidylproline (omega=180) = [protein]-peptidylproline (omega=0)</text>
        <dbReference type="Rhea" id="RHEA:16237"/>
        <dbReference type="Rhea" id="RHEA-COMP:10747"/>
        <dbReference type="Rhea" id="RHEA-COMP:10748"/>
        <dbReference type="ChEBI" id="CHEBI:83833"/>
        <dbReference type="ChEBI" id="CHEBI:83834"/>
        <dbReference type="EC" id="5.2.1.8"/>
    </reaction>
</comment>
<evidence type="ECO:0000256" key="8">
    <source>
        <dbReference type="ARBA" id="ARBA00023139"/>
    </source>
</evidence>
<dbReference type="SUPFAM" id="SSF109998">
    <property type="entry name" value="Triger factor/SurA peptide-binding domain-like"/>
    <property type="match status" value="1"/>
</dbReference>
<dbReference type="GO" id="GO:0006457">
    <property type="term" value="P:protein folding"/>
    <property type="evidence" value="ECO:0007669"/>
    <property type="project" value="UniProtKB-UniRule"/>
</dbReference>
<evidence type="ECO:0000256" key="6">
    <source>
        <dbReference type="ARBA" id="ARBA00023110"/>
    </source>
</evidence>
<comment type="similarity">
    <text evidence="3 11">Belongs to the PrsA family.</text>
</comment>
<feature type="signal peptide" evidence="13">
    <location>
        <begin position="1"/>
        <end position="19"/>
    </location>
</feature>
<proteinExistence type="inferred from homology"/>
<dbReference type="InterPro" id="IPR050245">
    <property type="entry name" value="PrsA_foldase"/>
</dbReference>
<evidence type="ECO:0000313" key="15">
    <source>
        <dbReference type="EMBL" id="MBB6512662.1"/>
    </source>
</evidence>
<organism evidence="15 16">
    <name type="scientific">Gracilibacillus halotolerans</name>
    <dbReference type="NCBI Taxonomy" id="74386"/>
    <lineage>
        <taxon>Bacteria</taxon>
        <taxon>Bacillati</taxon>
        <taxon>Bacillota</taxon>
        <taxon>Bacilli</taxon>
        <taxon>Bacillales</taxon>
        <taxon>Bacillaceae</taxon>
        <taxon>Gracilibacillus</taxon>
    </lineage>
</organism>
<dbReference type="RefSeq" id="WP_184246289.1">
    <property type="nucleotide sequence ID" value="NZ_BAAACU010000028.1"/>
</dbReference>
<dbReference type="EC" id="5.2.1.8" evidence="11"/>
<dbReference type="GO" id="GO:0005886">
    <property type="term" value="C:plasma membrane"/>
    <property type="evidence" value="ECO:0007669"/>
    <property type="project" value="UniProtKB-SubCell"/>
</dbReference>
<evidence type="ECO:0000256" key="12">
    <source>
        <dbReference type="SAM" id="MobiDB-lite"/>
    </source>
</evidence>
<evidence type="ECO:0000256" key="5">
    <source>
        <dbReference type="ARBA" id="ARBA00022729"/>
    </source>
</evidence>
<keyword evidence="5 11" id="KW-0732">Signal</keyword>
<dbReference type="GO" id="GO:0003755">
    <property type="term" value="F:peptidyl-prolyl cis-trans isomerase activity"/>
    <property type="evidence" value="ECO:0007669"/>
    <property type="project" value="UniProtKB-UniRule"/>
</dbReference>
<evidence type="ECO:0000256" key="2">
    <source>
        <dbReference type="ARBA" id="ARBA00004193"/>
    </source>
</evidence>
<dbReference type="InterPro" id="IPR023059">
    <property type="entry name" value="Foldase_PrsA"/>
</dbReference>
<evidence type="ECO:0000256" key="1">
    <source>
        <dbReference type="ARBA" id="ARBA00000971"/>
    </source>
</evidence>
<evidence type="ECO:0000256" key="9">
    <source>
        <dbReference type="ARBA" id="ARBA00023235"/>
    </source>
</evidence>
<feature type="region of interest" description="Disordered" evidence="12">
    <location>
        <begin position="286"/>
        <end position="313"/>
    </location>
</feature>
<dbReference type="AlphaFoldDB" id="A0A841RL42"/>
<gene>
    <name evidence="11" type="primary">prsA</name>
    <name evidence="15" type="ORF">GGQ92_001448</name>
</gene>
<keyword evidence="4 11" id="KW-1003">Cell membrane</keyword>
<evidence type="ECO:0000259" key="14">
    <source>
        <dbReference type="PROSITE" id="PS50198"/>
    </source>
</evidence>